<dbReference type="AlphaFoldDB" id="A0A1H3H810"/>
<reference evidence="1 2" key="1">
    <citation type="submission" date="2016-10" db="EMBL/GenBank/DDBJ databases">
        <authorList>
            <person name="de Groot N.N."/>
        </authorList>
    </citation>
    <scope>NUCLEOTIDE SEQUENCE [LARGE SCALE GENOMIC DNA]</scope>
    <source>
        <strain evidence="1 2">DSM 26880</strain>
    </source>
</reference>
<organism evidence="1 2">
    <name type="scientific">Citreimonas salinaria</name>
    <dbReference type="NCBI Taxonomy" id="321339"/>
    <lineage>
        <taxon>Bacteria</taxon>
        <taxon>Pseudomonadati</taxon>
        <taxon>Pseudomonadota</taxon>
        <taxon>Alphaproteobacteria</taxon>
        <taxon>Rhodobacterales</taxon>
        <taxon>Roseobacteraceae</taxon>
        <taxon>Citreimonas</taxon>
    </lineage>
</organism>
<dbReference type="Proteomes" id="UP000199286">
    <property type="component" value="Unassembled WGS sequence"/>
</dbReference>
<dbReference type="EMBL" id="FNPF01000003">
    <property type="protein sequence ID" value="SDY10914.1"/>
    <property type="molecule type" value="Genomic_DNA"/>
</dbReference>
<keyword evidence="2" id="KW-1185">Reference proteome</keyword>
<name>A0A1H3H810_9RHOB</name>
<gene>
    <name evidence="1" type="ORF">SAMN05444340_103252</name>
</gene>
<sequence>MSHAYRYCQGPVRTRSGPLYEIFHHAPGAPVLSVQGDTPESAWQALGQRVDHADPDWRASAHLVEALNLPAARLGRPDALQRDTALALAANAHGGAAFAAIPESDVRAACLSSFAHLVELSAKLDGGEPVLYDMRSAGSVLRAGVAVLVAEAGATTLAVVDDRDAAQRYLHARHRGCENAAPAFDAVTVRPSSGWFALAMRDALGVGFDLDLVRRRSGSTAPMPSSGAVILGAVARGLPDRPLSQPNGTGALATRGLQTVCMLTRLPGAPRAPQGRPTRLRYQALRVLPGE</sequence>
<evidence type="ECO:0000313" key="2">
    <source>
        <dbReference type="Proteomes" id="UP000199286"/>
    </source>
</evidence>
<evidence type="ECO:0000313" key="1">
    <source>
        <dbReference type="EMBL" id="SDY10914.1"/>
    </source>
</evidence>
<dbReference type="STRING" id="321339.SAMN05444340_103252"/>
<accession>A0A1H3H810</accession>
<dbReference type="RefSeq" id="WP_089880441.1">
    <property type="nucleotide sequence ID" value="NZ_FNPF01000003.1"/>
</dbReference>
<protein>
    <submittedName>
        <fullName evidence="1">Uncharacterized protein</fullName>
    </submittedName>
</protein>
<proteinExistence type="predicted"/>